<feature type="compositionally biased region" description="Acidic residues" evidence="1">
    <location>
        <begin position="137"/>
        <end position="150"/>
    </location>
</feature>
<sequence>MSAENDTLAYRINIGVFDEPGLTREECLHQLDPIAQWRLGKVARLLQGIPNRLIDPEFVVEACRLNDRNLYYVPYEDRTIEMCLAAIRGNDPERPPSRNGDAWRWVPDEIFQDVVADLGLSWPSGVGPRLPETSSEVPEDDPSDDPEFRF</sequence>
<dbReference type="AlphaFoldDB" id="A0A0M6YBB3"/>
<gene>
    <name evidence="2" type="ORF">LAL4801_05827</name>
</gene>
<accession>A0A0M6YBB3</accession>
<proteinExistence type="predicted"/>
<dbReference type="RefSeq" id="WP_145903976.1">
    <property type="nucleotide sequence ID" value="NZ_CXST01000006.1"/>
</dbReference>
<evidence type="ECO:0000313" key="2">
    <source>
        <dbReference type="EMBL" id="CTQ47365.1"/>
    </source>
</evidence>
<dbReference type="EMBL" id="CXST01000006">
    <property type="protein sequence ID" value="CTQ47365.1"/>
    <property type="molecule type" value="Genomic_DNA"/>
</dbReference>
<name>A0A0M6YBB3_9HYPH</name>
<protein>
    <submittedName>
        <fullName evidence="2">Uncharacterized protein</fullName>
    </submittedName>
</protein>
<organism evidence="2 3">
    <name type="scientific">Roseibium aggregatum</name>
    <dbReference type="NCBI Taxonomy" id="187304"/>
    <lineage>
        <taxon>Bacteria</taxon>
        <taxon>Pseudomonadati</taxon>
        <taxon>Pseudomonadota</taxon>
        <taxon>Alphaproteobacteria</taxon>
        <taxon>Hyphomicrobiales</taxon>
        <taxon>Stappiaceae</taxon>
        <taxon>Roseibium</taxon>
    </lineage>
</organism>
<reference evidence="3" key="1">
    <citation type="submission" date="2015-07" db="EMBL/GenBank/DDBJ databases">
        <authorList>
            <person name="Rodrigo-Torres Lidia"/>
            <person name="Arahal R.David."/>
        </authorList>
    </citation>
    <scope>NUCLEOTIDE SEQUENCE [LARGE SCALE GENOMIC DNA]</scope>
    <source>
        <strain evidence="3">CECT 4801</strain>
    </source>
</reference>
<evidence type="ECO:0000313" key="3">
    <source>
        <dbReference type="Proteomes" id="UP000048926"/>
    </source>
</evidence>
<evidence type="ECO:0000256" key="1">
    <source>
        <dbReference type="SAM" id="MobiDB-lite"/>
    </source>
</evidence>
<dbReference type="Proteomes" id="UP000048926">
    <property type="component" value="Unassembled WGS sequence"/>
</dbReference>
<keyword evidence="3" id="KW-1185">Reference proteome</keyword>
<feature type="region of interest" description="Disordered" evidence="1">
    <location>
        <begin position="125"/>
        <end position="150"/>
    </location>
</feature>